<dbReference type="GeneID" id="56084987"/>
<dbReference type="Gene3D" id="1.10.10.10">
    <property type="entry name" value="Winged helix-like DNA-binding domain superfamily/Winged helix DNA-binding domain"/>
    <property type="match status" value="1"/>
</dbReference>
<gene>
    <name evidence="2" type="ORF">HZS54_20320</name>
</gene>
<dbReference type="RefSeq" id="WP_179918872.1">
    <property type="nucleotide sequence ID" value="NZ_CP058909.1"/>
</dbReference>
<dbReference type="OrthoDB" id="95477at2157"/>
<protein>
    <recommendedName>
        <fullName evidence="1">HVO-2833 C-terminal domain-containing protein</fullName>
    </recommendedName>
</protein>
<evidence type="ECO:0000259" key="1">
    <source>
        <dbReference type="Pfam" id="PF24271"/>
    </source>
</evidence>
<dbReference type="AlphaFoldDB" id="A0A7D5T616"/>
<dbReference type="EMBL" id="CP058909">
    <property type="protein sequence ID" value="QLH83831.1"/>
    <property type="molecule type" value="Genomic_DNA"/>
</dbReference>
<evidence type="ECO:0000313" key="3">
    <source>
        <dbReference type="Proteomes" id="UP000509346"/>
    </source>
</evidence>
<feature type="domain" description="HVO-2833 C-terminal" evidence="1">
    <location>
        <begin position="197"/>
        <end position="315"/>
    </location>
</feature>
<organism evidence="2 3">
    <name type="scientific">Halosimplex pelagicum</name>
    <dbReference type="NCBI Taxonomy" id="869886"/>
    <lineage>
        <taxon>Archaea</taxon>
        <taxon>Methanobacteriati</taxon>
        <taxon>Methanobacteriota</taxon>
        <taxon>Stenosarchaea group</taxon>
        <taxon>Halobacteria</taxon>
        <taxon>Halobacteriales</taxon>
        <taxon>Haloarculaceae</taxon>
        <taxon>Halosimplex</taxon>
    </lineage>
</organism>
<name>A0A7D5T616_9EURY</name>
<accession>A0A7D5T616</accession>
<dbReference type="Proteomes" id="UP000509346">
    <property type="component" value="Chromosome"/>
</dbReference>
<dbReference type="InterPro" id="IPR036390">
    <property type="entry name" value="WH_DNA-bd_sf"/>
</dbReference>
<dbReference type="InterPro" id="IPR036388">
    <property type="entry name" value="WH-like_DNA-bd_sf"/>
</dbReference>
<proteinExistence type="predicted"/>
<dbReference type="InterPro" id="IPR056528">
    <property type="entry name" value="HVO_2833_C"/>
</dbReference>
<dbReference type="SUPFAM" id="SSF46785">
    <property type="entry name" value="Winged helix' DNA-binding domain"/>
    <property type="match status" value="2"/>
</dbReference>
<dbReference type="KEGG" id="hpel:HZS54_20320"/>
<dbReference type="Pfam" id="PF24271">
    <property type="entry name" value="HVO_2833_C"/>
    <property type="match status" value="1"/>
</dbReference>
<keyword evidence="3" id="KW-1185">Reference proteome</keyword>
<sequence length="317" mass="36105">MLTEVDLRLLTSIPSSVSISKLSNSTEYSSSYVSERVAHLEELGLVTTTRQNREKQVRTVHTPVYEGFQRLSANHSHIDFPSIISPSMLRVCWFLDRPTAVSEIVPHVTLKRRRIYQLLETLLSRGFITKHEDRYTLTDELTGLAEFAQTVIRYEHQQRARSLLAAATVVWSGPNEALITAQGESLDTIGNRFESQENWSLTGIPRFRDFGLDLFAAGAPHYFYSELRDEVTVEDVIVHTLLAEADTRNLSYCAVLVAAGDVSRDELRHSAWYYRIEDMVEKLIRFVETNGKSRPDEAQYPKWEDVTSLASQYGVTV</sequence>
<evidence type="ECO:0000313" key="2">
    <source>
        <dbReference type="EMBL" id="QLH83831.1"/>
    </source>
</evidence>
<reference evidence="2 3" key="1">
    <citation type="submission" date="2020-07" db="EMBL/GenBank/DDBJ databases">
        <title>Halosimplex litoreum sp. nov. and Halosimplex rubrum sp. nov., isolated from different salt environments.</title>
        <authorList>
            <person name="Cui H."/>
        </authorList>
    </citation>
    <scope>NUCLEOTIDE SEQUENCE [LARGE SCALE GENOMIC DNA]</scope>
    <source>
        <strain evidence="2 3">R2</strain>
    </source>
</reference>